<evidence type="ECO:0000313" key="5">
    <source>
        <dbReference type="EMBL" id="KAF7538121.1"/>
    </source>
</evidence>
<proteinExistence type="predicted"/>
<dbReference type="OrthoDB" id="424794at2759"/>
<dbReference type="GO" id="GO:0003723">
    <property type="term" value="F:RNA binding"/>
    <property type="evidence" value="ECO:0007669"/>
    <property type="project" value="UniProtKB-KW"/>
</dbReference>
<name>A0A9P5LAC4_9HYPO</name>
<dbReference type="PANTHER" id="PTHR21600">
    <property type="entry name" value="MITOCHONDRIAL RNA PSEUDOURIDINE SYNTHASE"/>
    <property type="match status" value="1"/>
</dbReference>
<dbReference type="Gene3D" id="3.30.2350.10">
    <property type="entry name" value="Pseudouridine synthase"/>
    <property type="match status" value="1"/>
</dbReference>
<keyword evidence="6" id="KW-1185">Reference proteome</keyword>
<feature type="region of interest" description="Disordered" evidence="3">
    <location>
        <begin position="76"/>
        <end position="122"/>
    </location>
</feature>
<evidence type="ECO:0000313" key="6">
    <source>
        <dbReference type="Proteomes" id="UP000722485"/>
    </source>
</evidence>
<evidence type="ECO:0000256" key="1">
    <source>
        <dbReference type="PIRSR" id="PIRSR606225-1"/>
    </source>
</evidence>
<feature type="active site" evidence="1">
    <location>
        <position position="281"/>
    </location>
</feature>
<dbReference type="GO" id="GO:0009982">
    <property type="term" value="F:pseudouridine synthase activity"/>
    <property type="evidence" value="ECO:0007669"/>
    <property type="project" value="InterPro"/>
</dbReference>
<dbReference type="InterPro" id="IPR006225">
    <property type="entry name" value="PsdUridine_synth_RluC/D"/>
</dbReference>
<dbReference type="GO" id="GO:0000455">
    <property type="term" value="P:enzyme-directed rRNA pseudouridine synthesis"/>
    <property type="evidence" value="ECO:0007669"/>
    <property type="project" value="TreeGrafter"/>
</dbReference>
<dbReference type="EMBL" id="JAANBB010000607">
    <property type="protein sequence ID" value="KAF7538121.1"/>
    <property type="molecule type" value="Genomic_DNA"/>
</dbReference>
<dbReference type="PANTHER" id="PTHR21600:SF40">
    <property type="entry name" value="PSEUDOURIDYLATE SYNTHASE RPUSD2"/>
    <property type="match status" value="1"/>
</dbReference>
<comment type="caution">
    <text evidence="5">The sequence shown here is derived from an EMBL/GenBank/DDBJ whole genome shotgun (WGS) entry which is preliminary data.</text>
</comment>
<feature type="region of interest" description="Disordered" evidence="3">
    <location>
        <begin position="362"/>
        <end position="387"/>
    </location>
</feature>
<protein>
    <recommendedName>
        <fullName evidence="4">Pseudouridine synthase RsuA/RluA-like domain-containing protein</fullName>
    </recommendedName>
</protein>
<dbReference type="NCBIfam" id="TIGR00005">
    <property type="entry name" value="rluA_subfam"/>
    <property type="match status" value="1"/>
</dbReference>
<dbReference type="InterPro" id="IPR006224">
    <property type="entry name" value="PsdUridine_synth_RluA-like_CS"/>
</dbReference>
<dbReference type="PROSITE" id="PS01129">
    <property type="entry name" value="PSI_RLU"/>
    <property type="match status" value="1"/>
</dbReference>
<dbReference type="SUPFAM" id="SSF55174">
    <property type="entry name" value="Alpha-L RNA-binding motif"/>
    <property type="match status" value="1"/>
</dbReference>
<evidence type="ECO:0000256" key="3">
    <source>
        <dbReference type="SAM" id="MobiDB-lite"/>
    </source>
</evidence>
<evidence type="ECO:0000259" key="4">
    <source>
        <dbReference type="Pfam" id="PF00849"/>
    </source>
</evidence>
<feature type="region of interest" description="Disordered" evidence="3">
    <location>
        <begin position="27"/>
        <end position="57"/>
    </location>
</feature>
<dbReference type="AlphaFoldDB" id="A0A9P5LAC4"/>
<gene>
    <name evidence="5" type="ORF">G7Z17_g12696</name>
</gene>
<dbReference type="Proteomes" id="UP000722485">
    <property type="component" value="Unassembled WGS sequence"/>
</dbReference>
<dbReference type="InterPro" id="IPR050188">
    <property type="entry name" value="RluA_PseudoU_synthase"/>
</dbReference>
<feature type="compositionally biased region" description="Basic and acidic residues" evidence="3">
    <location>
        <begin position="371"/>
        <end position="387"/>
    </location>
</feature>
<feature type="compositionally biased region" description="Low complexity" evidence="3">
    <location>
        <begin position="37"/>
        <end position="47"/>
    </location>
</feature>
<accession>A0A9P5LAC4</accession>
<dbReference type="InterPro" id="IPR020103">
    <property type="entry name" value="PsdUridine_synth_cat_dom_sf"/>
</dbReference>
<reference evidence="5" key="1">
    <citation type="submission" date="2020-03" db="EMBL/GenBank/DDBJ databases">
        <title>Draft Genome Sequence of Cylindrodendrum hubeiense.</title>
        <authorList>
            <person name="Buettner E."/>
            <person name="Kellner H."/>
        </authorList>
    </citation>
    <scope>NUCLEOTIDE SEQUENCE</scope>
    <source>
        <strain evidence="5">IHI 201604</strain>
    </source>
</reference>
<dbReference type="InterPro" id="IPR006145">
    <property type="entry name" value="PsdUridine_synth_RsuA/RluA"/>
</dbReference>
<dbReference type="Pfam" id="PF00849">
    <property type="entry name" value="PseudoU_synth_2"/>
    <property type="match status" value="1"/>
</dbReference>
<organism evidence="5 6">
    <name type="scientific">Cylindrodendrum hubeiense</name>
    <dbReference type="NCBI Taxonomy" id="595255"/>
    <lineage>
        <taxon>Eukaryota</taxon>
        <taxon>Fungi</taxon>
        <taxon>Dikarya</taxon>
        <taxon>Ascomycota</taxon>
        <taxon>Pezizomycotina</taxon>
        <taxon>Sordariomycetes</taxon>
        <taxon>Hypocreomycetidae</taxon>
        <taxon>Hypocreales</taxon>
        <taxon>Nectriaceae</taxon>
        <taxon>Cylindrodendrum</taxon>
    </lineage>
</organism>
<dbReference type="SUPFAM" id="SSF55120">
    <property type="entry name" value="Pseudouridine synthase"/>
    <property type="match status" value="1"/>
</dbReference>
<keyword evidence="2" id="KW-0694">RNA-binding</keyword>
<feature type="compositionally biased region" description="Basic and acidic residues" evidence="3">
    <location>
        <begin position="79"/>
        <end position="101"/>
    </location>
</feature>
<sequence length="563" mass="63647">MRAAARRLGPSTPILHRSRSIPRLNHLSRASADRRSSSCTRTTAMASPIPATLPSGPEDAMMAEFQGLDVTILDQNGGKVRDQTQQKDTKEAQKEQRDIKKTVKQMNKQNKKKKYQDPPIVSDPNVPLVTPIGDPWPRPYLIEDGLRRLAPYHFTYNTFCKERWRNRRLIDIFEAEFRDRPLAYYRESMESGSIFVNGKVVGPDYLVRNGDLISHTLHRHEPPVSADPIGVIHEDEDMIVINKPAGVPVHPAGRYKYNSVIEIMKAERGPQFLPYPCNRLDRLTSGIMFVAKNVPAAEALGAKIFQRTVRKEYLARVMGRFPDGEVVCDQPILQISPKLGLNRVRANGKTARTVFKRLAYYPPPEESASDDDGRPITPEELKDEKHRPWAQKRGYSIVRCLPVTGRTHQLRVHLQYLGHPIQNDPIYANGRVWGFDLGQDDADGTQNTDEDIISRLSRMGKEDVADAVAYYDDMVDKYEKRRAEKMTGELCDVCQTPLYSDPGDHELSLWLHSLRYEDAGGSWSYVSPLPQWALPPKGMSGPTSVGGMEELVEAVKDENPEIS</sequence>
<feature type="domain" description="Pseudouridine synthase RsuA/RluA-like" evidence="4">
    <location>
        <begin position="237"/>
        <end position="415"/>
    </location>
</feature>
<dbReference type="CDD" id="cd02557">
    <property type="entry name" value="PseudoU_synth_ScRIB2"/>
    <property type="match status" value="1"/>
</dbReference>
<dbReference type="PROSITE" id="PS50889">
    <property type="entry name" value="S4"/>
    <property type="match status" value="1"/>
</dbReference>
<evidence type="ECO:0000256" key="2">
    <source>
        <dbReference type="PROSITE-ProRule" id="PRU00182"/>
    </source>
</evidence>